<keyword evidence="3" id="KW-0472">Membrane</keyword>
<dbReference type="GO" id="GO:0046513">
    <property type="term" value="P:ceramide biosynthetic process"/>
    <property type="evidence" value="ECO:0007669"/>
    <property type="project" value="TreeGrafter"/>
</dbReference>
<dbReference type="GO" id="GO:0007029">
    <property type="term" value="P:endoplasmic reticulum organization"/>
    <property type="evidence" value="ECO:0007669"/>
    <property type="project" value="TreeGrafter"/>
</dbReference>
<accession>A0A8D2IK17</accession>
<keyword evidence="3" id="KW-0812">Transmembrane</keyword>
<name>A0A8D2IK17_VARKO</name>
<proteinExistence type="predicted"/>
<protein>
    <submittedName>
        <fullName evidence="4">Uncharacterized protein</fullName>
    </submittedName>
</protein>
<evidence type="ECO:0000313" key="4">
    <source>
        <dbReference type="Ensembl" id="ENSVKKP00000000654.1"/>
    </source>
</evidence>
<feature type="transmembrane region" description="Helical" evidence="3">
    <location>
        <begin position="35"/>
        <end position="56"/>
    </location>
</feature>
<dbReference type="GO" id="GO:0016020">
    <property type="term" value="C:membrane"/>
    <property type="evidence" value="ECO:0007669"/>
    <property type="project" value="GOC"/>
</dbReference>
<dbReference type="PANTHER" id="PTHR28612">
    <property type="entry name" value="SERINE PALMITOYLTRANSFERASE SMALL SUBUNIT B"/>
    <property type="match status" value="1"/>
</dbReference>
<dbReference type="GO" id="GO:0004758">
    <property type="term" value="F:serine C-palmitoyltransferase activity"/>
    <property type="evidence" value="ECO:0007669"/>
    <property type="project" value="TreeGrafter"/>
</dbReference>
<dbReference type="PANTHER" id="PTHR28612:SF1">
    <property type="entry name" value="SERINE PALMITOYLTRANSFERASE SMALL SUBUNIT B"/>
    <property type="match status" value="1"/>
</dbReference>
<evidence type="ECO:0000256" key="1">
    <source>
        <dbReference type="ARBA" id="ARBA00005189"/>
    </source>
</evidence>
<organism evidence="4 5">
    <name type="scientific">Varanus komodoensis</name>
    <name type="common">Komodo dragon</name>
    <dbReference type="NCBI Taxonomy" id="61221"/>
    <lineage>
        <taxon>Eukaryota</taxon>
        <taxon>Metazoa</taxon>
        <taxon>Chordata</taxon>
        <taxon>Craniata</taxon>
        <taxon>Vertebrata</taxon>
        <taxon>Euteleostomi</taxon>
        <taxon>Lepidosauria</taxon>
        <taxon>Squamata</taxon>
        <taxon>Bifurcata</taxon>
        <taxon>Unidentata</taxon>
        <taxon>Episquamata</taxon>
        <taxon>Toxicofera</taxon>
        <taxon>Anguimorpha</taxon>
        <taxon>Paleoanguimorpha</taxon>
        <taxon>Varanoidea</taxon>
        <taxon>Varanidae</taxon>
        <taxon>Varanus</taxon>
    </lineage>
</organism>
<dbReference type="AlphaFoldDB" id="A0A8D2IK17"/>
<sequence>LAGMVAQRMINNVYWLYWQFQLITLTYLMDPFEWWLFHSCLLVTCMVSAYVFYAFVPPNIHLVLENVRHLFGLQSESTISTMM</sequence>
<dbReference type="Ensembl" id="ENSVKKT00000000680.1">
    <property type="protein sequence ID" value="ENSVKKP00000000654.1"/>
    <property type="gene ID" value="ENSVKKG00000000578.1"/>
</dbReference>
<dbReference type="Proteomes" id="UP000694545">
    <property type="component" value="Unplaced"/>
</dbReference>
<evidence type="ECO:0000256" key="3">
    <source>
        <dbReference type="SAM" id="Phobius"/>
    </source>
</evidence>
<keyword evidence="2" id="KW-0443">Lipid metabolism</keyword>
<keyword evidence="3" id="KW-1133">Transmembrane helix</keyword>
<comment type="pathway">
    <text evidence="1">Lipid metabolism.</text>
</comment>
<feature type="transmembrane region" description="Helical" evidence="3">
    <location>
        <begin position="12"/>
        <end position="29"/>
    </location>
</feature>
<evidence type="ECO:0000313" key="5">
    <source>
        <dbReference type="Proteomes" id="UP000694545"/>
    </source>
</evidence>
<dbReference type="GO" id="GO:0017059">
    <property type="term" value="C:serine palmitoyltransferase complex"/>
    <property type="evidence" value="ECO:0007669"/>
    <property type="project" value="TreeGrafter"/>
</dbReference>
<reference evidence="4" key="2">
    <citation type="submission" date="2025-09" db="UniProtKB">
        <authorList>
            <consortium name="Ensembl"/>
        </authorList>
    </citation>
    <scope>IDENTIFICATION</scope>
</reference>
<evidence type="ECO:0000256" key="2">
    <source>
        <dbReference type="ARBA" id="ARBA00023098"/>
    </source>
</evidence>
<reference evidence="4" key="1">
    <citation type="submission" date="2025-08" db="UniProtKB">
        <authorList>
            <consortium name="Ensembl"/>
        </authorList>
    </citation>
    <scope>IDENTIFICATION</scope>
</reference>
<keyword evidence="5" id="KW-1185">Reference proteome</keyword>